<dbReference type="InterPro" id="IPR013078">
    <property type="entry name" value="His_Pase_superF_clade-1"/>
</dbReference>
<keyword evidence="4" id="KW-1185">Reference proteome</keyword>
<feature type="active site" description="Proton donor/acceptor" evidence="1">
    <location>
        <position position="83"/>
    </location>
</feature>
<evidence type="ECO:0000256" key="2">
    <source>
        <dbReference type="PIRSR" id="PIRSR613078-2"/>
    </source>
</evidence>
<feature type="active site" description="Tele-phosphohistidine intermediate" evidence="1">
    <location>
        <position position="11"/>
    </location>
</feature>
<dbReference type="EMBL" id="WLYK01000001">
    <property type="protein sequence ID" value="MTD12999.1"/>
    <property type="molecule type" value="Genomic_DNA"/>
</dbReference>
<organism evidence="3 4">
    <name type="scientific">Nakamurella alba</name>
    <dbReference type="NCBI Taxonomy" id="2665158"/>
    <lineage>
        <taxon>Bacteria</taxon>
        <taxon>Bacillati</taxon>
        <taxon>Actinomycetota</taxon>
        <taxon>Actinomycetes</taxon>
        <taxon>Nakamurellales</taxon>
        <taxon>Nakamurellaceae</taxon>
        <taxon>Nakamurella</taxon>
    </lineage>
</organism>
<dbReference type="RefSeq" id="WP_322097428.1">
    <property type="nucleotide sequence ID" value="NZ_WLYK01000001.1"/>
</dbReference>
<proteinExistence type="predicted"/>
<sequence>MSGPRIALIRHGQTEWSASGQHTSTTDIDLTAEGVQQAGAVAGMLTGLELAPRTVLVSPRLRARRTAELAGLTPTAVLDDLAEWDYGSYEGLTSAQIHQDRPGWSIFTDGAPGGESPEQTTARADRALAAARAALADGDVALVCHGHISRVLAVRWVGLPVATGSLLAMSPAAITVLGTYRGDPIIDHANVVPFVGGPA</sequence>
<dbReference type="PANTHER" id="PTHR48100:SF15">
    <property type="entry name" value="SEDOHEPTULOSE 1,7-BISPHOSPHATASE"/>
    <property type="match status" value="1"/>
</dbReference>
<dbReference type="InterPro" id="IPR050275">
    <property type="entry name" value="PGM_Phosphatase"/>
</dbReference>
<dbReference type="GO" id="GO:0101006">
    <property type="term" value="F:protein histidine phosphatase activity"/>
    <property type="evidence" value="ECO:0007669"/>
    <property type="project" value="TreeGrafter"/>
</dbReference>
<dbReference type="PANTHER" id="PTHR48100">
    <property type="entry name" value="BROAD-SPECIFICITY PHOSPHATASE YOR283W-RELATED"/>
    <property type="match status" value="1"/>
</dbReference>
<feature type="binding site" evidence="2">
    <location>
        <position position="62"/>
    </location>
    <ligand>
        <name>substrate</name>
    </ligand>
</feature>
<evidence type="ECO:0000313" key="3">
    <source>
        <dbReference type="EMBL" id="MTD12999.1"/>
    </source>
</evidence>
<dbReference type="Pfam" id="PF00300">
    <property type="entry name" value="His_Phos_1"/>
    <property type="match status" value="1"/>
</dbReference>
<dbReference type="SUPFAM" id="SSF53254">
    <property type="entry name" value="Phosphoglycerate mutase-like"/>
    <property type="match status" value="1"/>
</dbReference>
<feature type="binding site" evidence="2">
    <location>
        <begin position="83"/>
        <end position="86"/>
    </location>
    <ligand>
        <name>substrate</name>
    </ligand>
</feature>
<gene>
    <name evidence="3" type="ORF">GIS00_03440</name>
</gene>
<accession>A0A7K1FHS9</accession>
<dbReference type="CDD" id="cd07067">
    <property type="entry name" value="HP_PGM_like"/>
    <property type="match status" value="1"/>
</dbReference>
<dbReference type="GO" id="GO:0070297">
    <property type="term" value="P:regulation of phosphorelay signal transduction system"/>
    <property type="evidence" value="ECO:0007669"/>
    <property type="project" value="TreeGrafter"/>
</dbReference>
<dbReference type="AlphaFoldDB" id="A0A7K1FHS9"/>
<dbReference type="Gene3D" id="3.40.50.1240">
    <property type="entry name" value="Phosphoglycerate mutase-like"/>
    <property type="match status" value="1"/>
</dbReference>
<dbReference type="SMART" id="SM00855">
    <property type="entry name" value="PGAM"/>
    <property type="match status" value="1"/>
</dbReference>
<evidence type="ECO:0000313" key="4">
    <source>
        <dbReference type="Proteomes" id="UP000460221"/>
    </source>
</evidence>
<protein>
    <submittedName>
        <fullName evidence="3">Histidine phosphatase family protein</fullName>
    </submittedName>
</protein>
<name>A0A7K1FHS9_9ACTN</name>
<reference evidence="3 4" key="1">
    <citation type="submission" date="2019-11" db="EMBL/GenBank/DDBJ databases">
        <authorList>
            <person name="Jiang L.-Q."/>
        </authorList>
    </citation>
    <scope>NUCLEOTIDE SEQUENCE [LARGE SCALE GENOMIC DNA]</scope>
    <source>
        <strain evidence="3 4">YIM 132087</strain>
    </source>
</reference>
<dbReference type="Proteomes" id="UP000460221">
    <property type="component" value="Unassembled WGS sequence"/>
</dbReference>
<dbReference type="InterPro" id="IPR029033">
    <property type="entry name" value="His_PPase_superfam"/>
</dbReference>
<evidence type="ECO:0000256" key="1">
    <source>
        <dbReference type="PIRSR" id="PIRSR613078-1"/>
    </source>
</evidence>
<comment type="caution">
    <text evidence="3">The sequence shown here is derived from an EMBL/GenBank/DDBJ whole genome shotgun (WGS) entry which is preliminary data.</text>
</comment>